<feature type="domain" description="HTH rpiR-type" evidence="4">
    <location>
        <begin position="25"/>
        <end position="101"/>
    </location>
</feature>
<dbReference type="AlphaFoldDB" id="A0AAE3T8X2"/>
<dbReference type="GO" id="GO:0003677">
    <property type="term" value="F:DNA binding"/>
    <property type="evidence" value="ECO:0007669"/>
    <property type="project" value="UniProtKB-KW"/>
</dbReference>
<evidence type="ECO:0000313" key="7">
    <source>
        <dbReference type="Proteomes" id="UP001220964"/>
    </source>
</evidence>
<dbReference type="GO" id="GO:0097367">
    <property type="term" value="F:carbohydrate derivative binding"/>
    <property type="evidence" value="ECO:0007669"/>
    <property type="project" value="InterPro"/>
</dbReference>
<dbReference type="SUPFAM" id="SSF46689">
    <property type="entry name" value="Homeodomain-like"/>
    <property type="match status" value="1"/>
</dbReference>
<evidence type="ECO:0000256" key="2">
    <source>
        <dbReference type="ARBA" id="ARBA00023125"/>
    </source>
</evidence>
<dbReference type="GO" id="GO:0003700">
    <property type="term" value="F:DNA-binding transcription factor activity"/>
    <property type="evidence" value="ECO:0007669"/>
    <property type="project" value="InterPro"/>
</dbReference>
<feature type="domain" description="SIS" evidence="5">
    <location>
        <begin position="148"/>
        <end position="288"/>
    </location>
</feature>
<dbReference type="Pfam" id="PF01380">
    <property type="entry name" value="SIS"/>
    <property type="match status" value="1"/>
</dbReference>
<dbReference type="InterPro" id="IPR046348">
    <property type="entry name" value="SIS_dom_sf"/>
</dbReference>
<dbReference type="Gene3D" id="3.40.50.10490">
    <property type="entry name" value="Glucose-6-phosphate isomerase like protein, domain 1"/>
    <property type="match status" value="1"/>
</dbReference>
<proteinExistence type="predicted"/>
<dbReference type="Proteomes" id="UP001220964">
    <property type="component" value="Unassembled WGS sequence"/>
</dbReference>
<dbReference type="InterPro" id="IPR001347">
    <property type="entry name" value="SIS_dom"/>
</dbReference>
<protein>
    <submittedName>
        <fullName evidence="6">MurR/RpiR family transcriptional regulator</fullName>
    </submittedName>
</protein>
<evidence type="ECO:0000259" key="4">
    <source>
        <dbReference type="PROSITE" id="PS51071"/>
    </source>
</evidence>
<reference evidence="6" key="1">
    <citation type="submission" date="2023-03" db="EMBL/GenBank/DDBJ databases">
        <title>Multiphase analysis and comparison of six strains from genera Psychromarinibacter, Lutimaribacter, and Maritimibacter, including a novel species: Psychromarinibacter sediminicola sp. nov.</title>
        <authorList>
            <person name="Wang Y.-H."/>
            <person name="Ye M.-Q."/>
            <person name="Du Z.-J."/>
        </authorList>
    </citation>
    <scope>NUCLEOTIDE SEQUENCE</scope>
    <source>
        <strain evidence="6">C21-152</strain>
    </source>
</reference>
<dbReference type="PROSITE" id="PS51071">
    <property type="entry name" value="HTH_RPIR"/>
    <property type="match status" value="1"/>
</dbReference>
<keyword evidence="7" id="KW-1185">Reference proteome</keyword>
<dbReference type="Pfam" id="PF01418">
    <property type="entry name" value="HTH_6"/>
    <property type="match status" value="1"/>
</dbReference>
<dbReference type="Gene3D" id="1.10.10.10">
    <property type="entry name" value="Winged helix-like DNA-binding domain superfamily/Winged helix DNA-binding domain"/>
    <property type="match status" value="1"/>
</dbReference>
<accession>A0AAE3T8X2</accession>
<evidence type="ECO:0000313" key="6">
    <source>
        <dbReference type="EMBL" id="MDF0601208.1"/>
    </source>
</evidence>
<dbReference type="GO" id="GO:1901135">
    <property type="term" value="P:carbohydrate derivative metabolic process"/>
    <property type="evidence" value="ECO:0007669"/>
    <property type="project" value="InterPro"/>
</dbReference>
<dbReference type="PANTHER" id="PTHR30514">
    <property type="entry name" value="GLUCOKINASE"/>
    <property type="match status" value="1"/>
</dbReference>
<dbReference type="InterPro" id="IPR036388">
    <property type="entry name" value="WH-like_DNA-bd_sf"/>
</dbReference>
<dbReference type="InterPro" id="IPR047640">
    <property type="entry name" value="RpiR-like"/>
</dbReference>
<comment type="caution">
    <text evidence="6">The sequence shown here is derived from an EMBL/GenBank/DDBJ whole genome shotgun (WGS) entry which is preliminary data.</text>
</comment>
<dbReference type="CDD" id="cd05013">
    <property type="entry name" value="SIS_RpiR"/>
    <property type="match status" value="1"/>
</dbReference>
<dbReference type="SUPFAM" id="SSF53697">
    <property type="entry name" value="SIS domain"/>
    <property type="match status" value="1"/>
</dbReference>
<keyword evidence="1" id="KW-0805">Transcription regulation</keyword>
<sequence length="315" mass="33174">MPASHSRIEAADSAPGTLAEAGQFTDIVALMKDRLHGFSPAERRVAAIVLSDVPRAVEENIASLAARAGVSEPSVTRFCRAIGCRGVRDFKLKLAQCLVVGEAYLNADAEPATPDADLPAYWTPIMTDAHGALREVERRITPEDIQPAAAALAGAQQVITVGLGGSAATLAEEAQFRLFRYGVRVSCCPESYILRMTAATLGPGDLVLAISASGKTEELIEAVGLARAYGAQTIAITALASPLADAVDHALCVAVPETQDTLTPTSLRFAYLAIIDLLSAATGYALGPKARENLRRIKYTALNHRAGEVQEPLGD</sequence>
<dbReference type="InterPro" id="IPR009057">
    <property type="entry name" value="Homeodomain-like_sf"/>
</dbReference>
<keyword evidence="3" id="KW-0804">Transcription</keyword>
<evidence type="ECO:0000256" key="3">
    <source>
        <dbReference type="ARBA" id="ARBA00023163"/>
    </source>
</evidence>
<evidence type="ECO:0000259" key="5">
    <source>
        <dbReference type="PROSITE" id="PS51464"/>
    </source>
</evidence>
<dbReference type="InterPro" id="IPR000281">
    <property type="entry name" value="HTH_RpiR"/>
</dbReference>
<dbReference type="PROSITE" id="PS51464">
    <property type="entry name" value="SIS"/>
    <property type="match status" value="1"/>
</dbReference>
<evidence type="ECO:0000256" key="1">
    <source>
        <dbReference type="ARBA" id="ARBA00023015"/>
    </source>
</evidence>
<dbReference type="PANTHER" id="PTHR30514:SF1">
    <property type="entry name" value="HTH-TYPE TRANSCRIPTIONAL REGULATOR HEXR-RELATED"/>
    <property type="match status" value="1"/>
</dbReference>
<keyword evidence="2" id="KW-0238">DNA-binding</keyword>
<dbReference type="RefSeq" id="WP_275567350.1">
    <property type="nucleotide sequence ID" value="NZ_JARGYC010000024.1"/>
</dbReference>
<dbReference type="EMBL" id="JARGYC010000024">
    <property type="protein sequence ID" value="MDF0601208.1"/>
    <property type="molecule type" value="Genomic_DNA"/>
</dbReference>
<name>A0AAE3T8X2_9RHOB</name>
<gene>
    <name evidence="6" type="ORF">P1J78_10750</name>
</gene>
<organism evidence="6 7">
    <name type="scientific">Psychromarinibacter sediminicola</name>
    <dbReference type="NCBI Taxonomy" id="3033385"/>
    <lineage>
        <taxon>Bacteria</taxon>
        <taxon>Pseudomonadati</taxon>
        <taxon>Pseudomonadota</taxon>
        <taxon>Alphaproteobacteria</taxon>
        <taxon>Rhodobacterales</taxon>
        <taxon>Paracoccaceae</taxon>
        <taxon>Psychromarinibacter</taxon>
    </lineage>
</organism>
<dbReference type="InterPro" id="IPR035472">
    <property type="entry name" value="RpiR-like_SIS"/>
</dbReference>